<keyword evidence="4" id="KW-1185">Reference proteome</keyword>
<reference evidence="3" key="1">
    <citation type="submission" date="2020-05" db="EMBL/GenBank/DDBJ databases">
        <title>Phylogenomic resolution of chytrid fungi.</title>
        <authorList>
            <person name="Stajich J.E."/>
            <person name="Amses K."/>
            <person name="Simmons R."/>
            <person name="Seto K."/>
            <person name="Myers J."/>
            <person name="Bonds A."/>
            <person name="Quandt C.A."/>
            <person name="Barry K."/>
            <person name="Liu P."/>
            <person name="Grigoriev I."/>
            <person name="Longcore J.E."/>
            <person name="James T.Y."/>
        </authorList>
    </citation>
    <scope>NUCLEOTIDE SEQUENCE</scope>
    <source>
        <strain evidence="3">JEL0318</strain>
    </source>
</reference>
<feature type="non-terminal residue" evidence="3">
    <location>
        <position position="62"/>
    </location>
</feature>
<name>A0AAD5S9B0_9FUNG</name>
<comment type="caution">
    <text evidence="3">The sequence shown here is derived from an EMBL/GenBank/DDBJ whole genome shotgun (WGS) entry which is preliminary data.</text>
</comment>
<dbReference type="Proteomes" id="UP001212841">
    <property type="component" value="Unassembled WGS sequence"/>
</dbReference>
<accession>A0AAD5S9B0</accession>
<dbReference type="EMBL" id="JADGJD010001977">
    <property type="protein sequence ID" value="KAJ3036072.1"/>
    <property type="molecule type" value="Genomic_DNA"/>
</dbReference>
<sequence>GKHDGTVRQKRYFQCEENHGLFVKSEKVVPVRHVVVKRAHPAEQHHHNTNRHVHMAPDVVEV</sequence>
<dbReference type="InterPro" id="IPR036859">
    <property type="entry name" value="CAP-Gly_dom_sf"/>
</dbReference>
<dbReference type="InterPro" id="IPR000938">
    <property type="entry name" value="CAP-Gly_domain"/>
</dbReference>
<gene>
    <name evidence="3" type="ORF">HK097_003937</name>
</gene>
<evidence type="ECO:0000256" key="1">
    <source>
        <dbReference type="SAM" id="MobiDB-lite"/>
    </source>
</evidence>
<organism evidence="3 4">
    <name type="scientific">Rhizophlyctis rosea</name>
    <dbReference type="NCBI Taxonomy" id="64517"/>
    <lineage>
        <taxon>Eukaryota</taxon>
        <taxon>Fungi</taxon>
        <taxon>Fungi incertae sedis</taxon>
        <taxon>Chytridiomycota</taxon>
        <taxon>Chytridiomycota incertae sedis</taxon>
        <taxon>Chytridiomycetes</taxon>
        <taxon>Rhizophlyctidales</taxon>
        <taxon>Rhizophlyctidaceae</taxon>
        <taxon>Rhizophlyctis</taxon>
    </lineage>
</organism>
<protein>
    <recommendedName>
        <fullName evidence="2">CAP-Gly domain-containing protein</fullName>
    </recommendedName>
</protein>
<proteinExistence type="predicted"/>
<feature type="region of interest" description="Disordered" evidence="1">
    <location>
        <begin position="40"/>
        <end position="62"/>
    </location>
</feature>
<dbReference type="SUPFAM" id="SSF74924">
    <property type="entry name" value="Cap-Gly domain"/>
    <property type="match status" value="1"/>
</dbReference>
<dbReference type="PROSITE" id="PS50245">
    <property type="entry name" value="CAP_GLY_2"/>
    <property type="match status" value="1"/>
</dbReference>
<evidence type="ECO:0000259" key="2">
    <source>
        <dbReference type="PROSITE" id="PS50245"/>
    </source>
</evidence>
<dbReference type="AlphaFoldDB" id="A0AAD5S9B0"/>
<dbReference type="Gene3D" id="2.30.30.190">
    <property type="entry name" value="CAP Gly-rich-like domain"/>
    <property type="match status" value="1"/>
</dbReference>
<dbReference type="Pfam" id="PF01302">
    <property type="entry name" value="CAP_GLY"/>
    <property type="match status" value="1"/>
</dbReference>
<feature type="domain" description="CAP-Gly" evidence="2">
    <location>
        <begin position="1"/>
        <end position="24"/>
    </location>
</feature>
<evidence type="ECO:0000313" key="4">
    <source>
        <dbReference type="Proteomes" id="UP001212841"/>
    </source>
</evidence>
<evidence type="ECO:0000313" key="3">
    <source>
        <dbReference type="EMBL" id="KAJ3036072.1"/>
    </source>
</evidence>